<sequence>MARVAIEGWLQTQPGPGGSLAALKRRSRPARAQARVCHVQSSLVATSAGRFGMRMRPRRLGMRPGTLDDERAASLSVPVHTCSMLSNVAVTAIDRTASPQPCTVQSGTKQAGGLDGRPDGASSQPDLNDQI</sequence>
<feature type="compositionally biased region" description="Polar residues" evidence="1">
    <location>
        <begin position="121"/>
        <end position="131"/>
    </location>
</feature>
<dbReference type="AlphaFoldDB" id="A0A9P8S825"/>
<dbReference type="EMBL" id="JACEFI010000006">
    <property type="protein sequence ID" value="KAH0598079.1"/>
    <property type="molecule type" value="Genomic_DNA"/>
</dbReference>
<organism evidence="2 3">
    <name type="scientific">Metarhizium humberi</name>
    <dbReference type="NCBI Taxonomy" id="2596975"/>
    <lineage>
        <taxon>Eukaryota</taxon>
        <taxon>Fungi</taxon>
        <taxon>Dikarya</taxon>
        <taxon>Ascomycota</taxon>
        <taxon>Pezizomycotina</taxon>
        <taxon>Sordariomycetes</taxon>
        <taxon>Hypocreomycetidae</taxon>
        <taxon>Hypocreales</taxon>
        <taxon>Clavicipitaceae</taxon>
        <taxon>Metarhizium</taxon>
    </lineage>
</organism>
<gene>
    <name evidence="2" type="ORF">MHUMG1_04451</name>
</gene>
<protein>
    <submittedName>
        <fullName evidence="2">Uncharacterized protein</fullName>
    </submittedName>
</protein>
<reference evidence="2 3" key="1">
    <citation type="submission" date="2020-07" db="EMBL/GenBank/DDBJ databases">
        <title>Metarhizium humberi genome.</title>
        <authorList>
            <person name="Lysoe E."/>
        </authorList>
    </citation>
    <scope>NUCLEOTIDE SEQUENCE [LARGE SCALE GENOMIC DNA]</scope>
    <source>
        <strain evidence="2 3">ESALQ1638</strain>
    </source>
</reference>
<keyword evidence="3" id="KW-1185">Reference proteome</keyword>
<proteinExistence type="predicted"/>
<evidence type="ECO:0000313" key="2">
    <source>
        <dbReference type="EMBL" id="KAH0598079.1"/>
    </source>
</evidence>
<comment type="caution">
    <text evidence="2">The sequence shown here is derived from an EMBL/GenBank/DDBJ whole genome shotgun (WGS) entry which is preliminary data.</text>
</comment>
<accession>A0A9P8S825</accession>
<evidence type="ECO:0000256" key="1">
    <source>
        <dbReference type="SAM" id="MobiDB-lite"/>
    </source>
</evidence>
<name>A0A9P8S825_9HYPO</name>
<feature type="region of interest" description="Disordered" evidence="1">
    <location>
        <begin position="96"/>
        <end position="131"/>
    </location>
</feature>
<dbReference type="Proteomes" id="UP000764110">
    <property type="component" value="Unassembled WGS sequence"/>
</dbReference>
<evidence type="ECO:0000313" key="3">
    <source>
        <dbReference type="Proteomes" id="UP000764110"/>
    </source>
</evidence>
<feature type="compositionally biased region" description="Polar residues" evidence="1">
    <location>
        <begin position="97"/>
        <end position="109"/>
    </location>
</feature>